<proteinExistence type="predicted"/>
<reference evidence="1 2" key="1">
    <citation type="journal article" date="2014" name="Genome Biol. Evol.">
        <title>The secreted proteins of Achlya hypogyna and Thraustotheca clavata identify the ancestral oomycete secretome and reveal gene acquisitions by horizontal gene transfer.</title>
        <authorList>
            <person name="Misner I."/>
            <person name="Blouin N."/>
            <person name="Leonard G."/>
            <person name="Richards T.A."/>
            <person name="Lane C.E."/>
        </authorList>
    </citation>
    <scope>NUCLEOTIDE SEQUENCE [LARGE SCALE GENOMIC DNA]</scope>
    <source>
        <strain evidence="1 2">ATCC 48635</strain>
    </source>
</reference>
<dbReference type="Proteomes" id="UP000243579">
    <property type="component" value="Unassembled WGS sequence"/>
</dbReference>
<name>A0A1V9Y495_ACHHY</name>
<dbReference type="OrthoDB" id="98203at2759"/>
<protein>
    <submittedName>
        <fullName evidence="1">Uncharacterized protein</fullName>
    </submittedName>
</protein>
<evidence type="ECO:0000313" key="2">
    <source>
        <dbReference type="Proteomes" id="UP000243579"/>
    </source>
</evidence>
<evidence type="ECO:0000313" key="1">
    <source>
        <dbReference type="EMBL" id="OQR80534.1"/>
    </source>
</evidence>
<organism evidence="1 2">
    <name type="scientific">Achlya hypogyna</name>
    <name type="common">Oomycete</name>
    <name type="synonym">Protoachlya hypogyna</name>
    <dbReference type="NCBI Taxonomy" id="1202772"/>
    <lineage>
        <taxon>Eukaryota</taxon>
        <taxon>Sar</taxon>
        <taxon>Stramenopiles</taxon>
        <taxon>Oomycota</taxon>
        <taxon>Saprolegniomycetes</taxon>
        <taxon>Saprolegniales</taxon>
        <taxon>Achlyaceae</taxon>
        <taxon>Achlya</taxon>
    </lineage>
</organism>
<gene>
    <name evidence="1" type="ORF">ACHHYP_17486</name>
</gene>
<dbReference type="EMBL" id="JNBR01002948">
    <property type="protein sequence ID" value="OQR80534.1"/>
    <property type="molecule type" value="Genomic_DNA"/>
</dbReference>
<accession>A0A1V9Y495</accession>
<comment type="caution">
    <text evidence="1">The sequence shown here is derived from an EMBL/GenBank/DDBJ whole genome shotgun (WGS) entry which is preliminary data.</text>
</comment>
<dbReference type="AlphaFoldDB" id="A0A1V9Y495"/>
<keyword evidence="2" id="KW-1185">Reference proteome</keyword>
<sequence>MRRSVSNTHGKNILTLGQGDLMGQCRSALHALARGDQAKGDILLQQFIPSHEMETLKFYQPGLIWAQFAGDYNDLDMELQQILMGPASTAAVERHHKTGKRVTTNLHIHLGEGKIERQVAIAYNSSSLGKDLPIRRTHWFPSRARGEGLDATYPKS</sequence>